<keyword evidence="7" id="KW-0406">Ion transport</keyword>
<dbReference type="NCBIfam" id="TIGR00794">
    <property type="entry name" value="kup"/>
    <property type="match status" value="1"/>
</dbReference>
<proteinExistence type="predicted"/>
<dbReference type="Pfam" id="PF22776">
    <property type="entry name" value="K_trans_C"/>
    <property type="match status" value="1"/>
</dbReference>
<evidence type="ECO:0000256" key="4">
    <source>
        <dbReference type="ARBA" id="ARBA00022692"/>
    </source>
</evidence>
<evidence type="ECO:0000256" key="8">
    <source>
        <dbReference type="ARBA" id="ARBA00023136"/>
    </source>
</evidence>
<dbReference type="PANTHER" id="PTHR30540:SF83">
    <property type="entry name" value="K+ POTASSIUM TRANSPORTER"/>
    <property type="match status" value="1"/>
</dbReference>
<evidence type="ECO:0000256" key="7">
    <source>
        <dbReference type="ARBA" id="ARBA00023065"/>
    </source>
</evidence>
<evidence type="ECO:0000259" key="11">
    <source>
        <dbReference type="Pfam" id="PF02705"/>
    </source>
</evidence>
<dbReference type="InterPro" id="IPR053952">
    <property type="entry name" value="K_trans_C"/>
</dbReference>
<dbReference type="AlphaFoldDB" id="A0A2W1H0E5"/>
<feature type="transmembrane region" description="Helical" evidence="10">
    <location>
        <begin position="70"/>
        <end position="92"/>
    </location>
</feature>
<dbReference type="EMBL" id="NRDI02000003">
    <property type="protein sequence ID" value="KAI1517515.1"/>
    <property type="molecule type" value="Genomic_DNA"/>
</dbReference>
<dbReference type="Pfam" id="PF02705">
    <property type="entry name" value="K_trans"/>
    <property type="match status" value="1"/>
</dbReference>
<feature type="compositionally biased region" description="Low complexity" evidence="9">
    <location>
        <begin position="721"/>
        <end position="730"/>
    </location>
</feature>
<feature type="transmembrane region" description="Helical" evidence="10">
    <location>
        <begin position="467"/>
        <end position="491"/>
    </location>
</feature>
<gene>
    <name evidence="13" type="ORF">Ptr86124_002816</name>
</gene>
<evidence type="ECO:0000256" key="2">
    <source>
        <dbReference type="ARBA" id="ARBA00022448"/>
    </source>
</evidence>
<evidence type="ECO:0000256" key="5">
    <source>
        <dbReference type="ARBA" id="ARBA00022958"/>
    </source>
</evidence>
<feature type="transmembrane region" description="Helical" evidence="10">
    <location>
        <begin position="524"/>
        <end position="541"/>
    </location>
</feature>
<evidence type="ECO:0000259" key="12">
    <source>
        <dbReference type="Pfam" id="PF22776"/>
    </source>
</evidence>
<keyword evidence="2" id="KW-0813">Transport</keyword>
<feature type="transmembrane region" description="Helical" evidence="10">
    <location>
        <begin position="112"/>
        <end position="133"/>
    </location>
</feature>
<keyword evidence="5" id="KW-0630">Potassium</keyword>
<feature type="transmembrane region" description="Helical" evidence="10">
    <location>
        <begin position="386"/>
        <end position="413"/>
    </location>
</feature>
<feature type="transmembrane region" description="Helical" evidence="10">
    <location>
        <begin position="346"/>
        <end position="366"/>
    </location>
</feature>
<dbReference type="PANTHER" id="PTHR30540">
    <property type="entry name" value="OSMOTIC STRESS POTASSIUM TRANSPORTER"/>
    <property type="match status" value="1"/>
</dbReference>
<dbReference type="OrthoDB" id="504708at2759"/>
<feature type="transmembrane region" description="Helical" evidence="10">
    <location>
        <begin position="200"/>
        <end position="221"/>
    </location>
</feature>
<evidence type="ECO:0000313" key="14">
    <source>
        <dbReference type="Proteomes" id="UP000249757"/>
    </source>
</evidence>
<evidence type="ECO:0000256" key="1">
    <source>
        <dbReference type="ARBA" id="ARBA00004141"/>
    </source>
</evidence>
<feature type="domain" description="K+ potassium transporter C-terminal" evidence="12">
    <location>
        <begin position="587"/>
        <end position="796"/>
    </location>
</feature>
<feature type="domain" description="K+ potassium transporter integral membrane" evidence="11">
    <location>
        <begin position="79"/>
        <end position="564"/>
    </location>
</feature>
<accession>A0A2W1H0E5</accession>
<dbReference type="GO" id="GO:0016020">
    <property type="term" value="C:membrane"/>
    <property type="evidence" value="ECO:0007669"/>
    <property type="project" value="UniProtKB-SubCell"/>
</dbReference>
<evidence type="ECO:0000256" key="9">
    <source>
        <dbReference type="SAM" id="MobiDB-lite"/>
    </source>
</evidence>
<dbReference type="InterPro" id="IPR003855">
    <property type="entry name" value="K+_transporter"/>
</dbReference>
<dbReference type="GO" id="GO:0015079">
    <property type="term" value="F:potassium ion transmembrane transporter activity"/>
    <property type="evidence" value="ECO:0007669"/>
    <property type="project" value="InterPro"/>
</dbReference>
<dbReference type="Proteomes" id="UP000249757">
    <property type="component" value="Unassembled WGS sequence"/>
</dbReference>
<feature type="region of interest" description="Disordered" evidence="9">
    <location>
        <begin position="1"/>
        <end position="60"/>
    </location>
</feature>
<reference evidence="14" key="1">
    <citation type="journal article" date="2022" name="Microb. Genom.">
        <title>A global pangenome for the wheat fungal pathogen Pyrenophora tritici-repentis and prediction of effector protein structural homology.</title>
        <authorList>
            <person name="Moolhuijzen P.M."/>
            <person name="See P.T."/>
            <person name="Shi G."/>
            <person name="Powell H.R."/>
            <person name="Cockram J."/>
            <person name="Jorgensen L.N."/>
            <person name="Benslimane H."/>
            <person name="Strelkov S.E."/>
            <person name="Turner J."/>
            <person name="Liu Z."/>
            <person name="Moffat C.S."/>
        </authorList>
    </citation>
    <scope>NUCLEOTIDE SEQUENCE [LARGE SCALE GENOMIC DNA]</scope>
</reference>
<comment type="subcellular location">
    <subcellularLocation>
        <location evidence="1">Membrane</location>
        <topology evidence="1">Multi-pass membrane protein</topology>
    </subcellularLocation>
</comment>
<protein>
    <submittedName>
        <fullName evidence="13">Potassium transporter</fullName>
    </submittedName>
</protein>
<feature type="transmembrane region" description="Helical" evidence="10">
    <location>
        <begin position="434"/>
        <end position="455"/>
    </location>
</feature>
<feature type="region of interest" description="Disordered" evidence="9">
    <location>
        <begin position="712"/>
        <end position="731"/>
    </location>
</feature>
<sequence length="799" mass="88623">METSIQFADADAHPIQLHPSSIGGVYPLRSRSRTRPPKRSSVEAKISELEEAEDEDAGLRDERDFKRSQAFSLGQIFVLAYQSIGVIYGDIGTSPLYVFSSTFTVAPSHADLLGALSLVLWSITLMVTIKYVLVILHADNDGEGGTFSTYSLLSKYANIANRDPREATLVRMQRHKTEDLGRSTRGIRSAIEKSKFFRGLLQVIGVLSVSMVMADGVLTPAQSVLGAVQGLNVVKPDIEKSTIIGVTCAILILLFVVQPFGITKLTVVFSPIVIVWLALNAGFGIYNLSNYDYKILKAFNPYYAFDYLIRNKYHGWRSLGGILLAFTGVEALFADIGAFSRRAVQISWLGYAYPCLLLAYSGQAAYISVHPAAYANPFYNCVPHGWLIFSLVVAIAAAIVASQAMITATFQLLSQIMKLSYFPQIKVIHTSTTYHGQLYIPSINWLLMIGTVLVASIYNNTTSLGNAYGVCVMFVTFFDTCMVTLVAILVWQIKPYFVLLPWLIIACLDGAYLSSALIKVPDGAWFTILLACLLGSIFILWRFGKEQQWSAEASDRFPTTHFVKTLPDGRLTLTEKYDSKPIGTMEGFGIFFDKAGETTPIVFSQFIRKLVTVPEVIVFFHLRPLEVPFVEPENRYSVSRLAVPHCYRLVVRHGYMDEVITPDLASLIYDKIHNHIISRALDCGGEAEKESSAPDAATTSIDTKIPILMTTATPGTCTPHSRTSTSTTSSRLEKLERAFNREVLYIIGKEQMKVKPGSSLIRMMFLEAFFFLRENSRAKIASLSVSMDKVIEVGFVKDV</sequence>
<organism evidence="13 14">
    <name type="scientific">Pyrenophora tritici-repentis</name>
    <dbReference type="NCBI Taxonomy" id="45151"/>
    <lineage>
        <taxon>Eukaryota</taxon>
        <taxon>Fungi</taxon>
        <taxon>Dikarya</taxon>
        <taxon>Ascomycota</taxon>
        <taxon>Pezizomycotina</taxon>
        <taxon>Dothideomycetes</taxon>
        <taxon>Pleosporomycetidae</taxon>
        <taxon>Pleosporales</taxon>
        <taxon>Pleosporineae</taxon>
        <taxon>Pleosporaceae</taxon>
        <taxon>Pyrenophora</taxon>
    </lineage>
</organism>
<keyword evidence="4 10" id="KW-0812">Transmembrane</keyword>
<dbReference type="InterPro" id="IPR053951">
    <property type="entry name" value="K_trans_N"/>
</dbReference>
<evidence type="ECO:0000256" key="10">
    <source>
        <dbReference type="SAM" id="Phobius"/>
    </source>
</evidence>
<evidence type="ECO:0000256" key="3">
    <source>
        <dbReference type="ARBA" id="ARBA00022538"/>
    </source>
</evidence>
<keyword evidence="14" id="KW-1185">Reference proteome</keyword>
<feature type="transmembrane region" description="Helical" evidence="10">
    <location>
        <begin position="498"/>
        <end position="518"/>
    </location>
</feature>
<keyword evidence="3" id="KW-0633">Potassium transport</keyword>
<evidence type="ECO:0000313" key="13">
    <source>
        <dbReference type="EMBL" id="KAI1517515.1"/>
    </source>
</evidence>
<feature type="transmembrane region" description="Helical" evidence="10">
    <location>
        <begin position="241"/>
        <end position="260"/>
    </location>
</feature>
<comment type="caution">
    <text evidence="13">The sequence shown here is derived from an EMBL/GenBank/DDBJ whole genome shotgun (WGS) entry which is preliminary data.</text>
</comment>
<name>A0A2W1H0E5_9PLEO</name>
<feature type="transmembrane region" description="Helical" evidence="10">
    <location>
        <begin position="315"/>
        <end position="334"/>
    </location>
</feature>
<evidence type="ECO:0000256" key="6">
    <source>
        <dbReference type="ARBA" id="ARBA00022989"/>
    </source>
</evidence>
<keyword evidence="6 10" id="KW-1133">Transmembrane helix</keyword>
<keyword evidence="8 10" id="KW-0472">Membrane</keyword>
<feature type="transmembrane region" description="Helical" evidence="10">
    <location>
        <begin position="267"/>
        <end position="286"/>
    </location>
</feature>